<name>A0A0S4TBP2_CRYHO</name>
<dbReference type="SUPFAM" id="SSF53335">
    <property type="entry name" value="S-adenosyl-L-methionine-dependent methyltransferases"/>
    <property type="match status" value="1"/>
</dbReference>
<dbReference type="Proteomes" id="UP001429100">
    <property type="component" value="Unassembled WGS sequence"/>
</dbReference>
<dbReference type="VEuPathDB" id="CryptoDB:Chro.20298"/>
<dbReference type="GO" id="GO:0010420">
    <property type="term" value="F:polyprenyldihydroxybenzoate methyltransferase activity"/>
    <property type="evidence" value="ECO:0007669"/>
    <property type="project" value="TreeGrafter"/>
</dbReference>
<accession>A0A0S4TBP2</accession>
<evidence type="ECO:0000256" key="2">
    <source>
        <dbReference type="ARBA" id="ARBA00022679"/>
    </source>
</evidence>
<dbReference type="PANTHER" id="PTHR43464">
    <property type="entry name" value="METHYLTRANSFERASE"/>
    <property type="match status" value="1"/>
</dbReference>
<dbReference type="GO" id="GO:0005739">
    <property type="term" value="C:mitochondrion"/>
    <property type="evidence" value="ECO:0007669"/>
    <property type="project" value="TreeGrafter"/>
</dbReference>
<dbReference type="CDD" id="cd02440">
    <property type="entry name" value="AdoMet_MTases"/>
    <property type="match status" value="1"/>
</dbReference>
<reference evidence="4" key="2">
    <citation type="submission" date="2015-08" db="EMBL/GenBank/DDBJ databases">
        <authorList>
            <person name="Babu N.S."/>
            <person name="Beckwith C.J."/>
            <person name="Beseler K.G."/>
            <person name="Brison A."/>
            <person name="Carone J.V."/>
            <person name="Caskin T.P."/>
            <person name="Diamond M."/>
            <person name="Durham M.E."/>
            <person name="Foxe J.M."/>
            <person name="Go M."/>
            <person name="Henderson B.A."/>
            <person name="Jones I.B."/>
            <person name="McGettigan J.A."/>
            <person name="Micheletti S.J."/>
            <person name="Nasrallah M.E."/>
            <person name="Ortiz D."/>
            <person name="Piller C.R."/>
            <person name="Privatt S.R."/>
            <person name="Schneider S.L."/>
            <person name="Sharp S."/>
            <person name="Smith T.C."/>
            <person name="Stanton J.D."/>
            <person name="Ullery H.E."/>
            <person name="Wilson R.J."/>
            <person name="Serrano M.G."/>
            <person name="Buck G."/>
            <person name="Lee V."/>
            <person name="Wang Y."/>
            <person name="Carvalho R."/>
            <person name="Voegtly L."/>
            <person name="Shi R."/>
            <person name="Duckworth R."/>
            <person name="Johnson A."/>
            <person name="Loviza R."/>
            <person name="Walstead R."/>
            <person name="Shah Z."/>
            <person name="Kiflezghi M."/>
            <person name="Wade K."/>
            <person name="Ball S.L."/>
            <person name="Bradley K.W."/>
            <person name="Asai D.J."/>
            <person name="Bowman C.A."/>
            <person name="Russell D.A."/>
            <person name="Pope W.H."/>
            <person name="Jacobs-Sera D."/>
            <person name="Hendrix R.W."/>
            <person name="Hatfull G.F."/>
        </authorList>
    </citation>
    <scope>NUCLEOTIDE SEQUENCE [LARGE SCALE GENOMIC DNA]</scope>
</reference>
<dbReference type="VEuPathDB" id="CryptoDB:CHUDEA2_2830"/>
<keyword evidence="2" id="KW-0808">Transferase</keyword>
<evidence type="ECO:0000256" key="3">
    <source>
        <dbReference type="ARBA" id="ARBA00022691"/>
    </source>
</evidence>
<dbReference type="GO" id="GO:0032259">
    <property type="term" value="P:methylation"/>
    <property type="evidence" value="ECO:0007669"/>
    <property type="project" value="UniProtKB-KW"/>
</dbReference>
<evidence type="ECO:0000313" key="6">
    <source>
        <dbReference type="Proteomes" id="UP001429100"/>
    </source>
</evidence>
<dbReference type="EMBL" id="LN877948">
    <property type="protein sequence ID" value="CUV04641.1"/>
    <property type="molecule type" value="Genomic_DNA"/>
</dbReference>
<evidence type="ECO:0000313" key="4">
    <source>
        <dbReference type="EMBL" id="CUV04641.1"/>
    </source>
</evidence>
<dbReference type="PANTHER" id="PTHR43464:SF19">
    <property type="entry name" value="UBIQUINONE BIOSYNTHESIS O-METHYLTRANSFERASE, MITOCHONDRIAL"/>
    <property type="match status" value="1"/>
</dbReference>
<dbReference type="InterPro" id="IPR029063">
    <property type="entry name" value="SAM-dependent_MTases_sf"/>
</dbReference>
<dbReference type="Gene3D" id="3.40.50.150">
    <property type="entry name" value="Vaccinia Virus protein VP39"/>
    <property type="match status" value="1"/>
</dbReference>
<keyword evidence="3" id="KW-0949">S-adenosyl-L-methionine</keyword>
<proteinExistence type="predicted"/>
<sequence length="306" mass="35272">MFRNFSFKKSLFSSCYSTLEHNRFFGIDFRNYLHILQKNKIYGLYKFSTIDAKQINNFDAYSRYSWFPETHDSILLKFNHLRTTFLLEHISNKSASLNGPLSGKKILDIGSGAGIFSERLSELGGDVLGVDASCKSIDIAYKNALCNSTSFKEISKLNNENELKNFMNSMPKPRSLRYFKGGIEHIQKSEIFDIIIASEVIEHVNNPGIFVKLISKFQYLRFTISVILLGNLLKKDGIVLFTTLNRTVLCYIYSIIFGEKIFEMIPKVSSIDYFESIHEHRGHIAGESLLNRMNWMVLQEKMAYIK</sequence>
<protein>
    <submittedName>
        <fullName evidence="5">Coenzyme Q3/methyltransferase</fullName>
    </submittedName>
</protein>
<organism evidence="4">
    <name type="scientific">Cryptosporidium hominis</name>
    <dbReference type="NCBI Taxonomy" id="237895"/>
    <lineage>
        <taxon>Eukaryota</taxon>
        <taxon>Sar</taxon>
        <taxon>Alveolata</taxon>
        <taxon>Apicomplexa</taxon>
        <taxon>Conoidasida</taxon>
        <taxon>Coccidia</taxon>
        <taxon>Eucoccidiorida</taxon>
        <taxon>Eimeriorina</taxon>
        <taxon>Cryptosporidiidae</taxon>
        <taxon>Cryptosporidium</taxon>
    </lineage>
</organism>
<dbReference type="OrthoDB" id="3265906at2759"/>
<keyword evidence="6" id="KW-1185">Reference proteome</keyword>
<evidence type="ECO:0000256" key="1">
    <source>
        <dbReference type="ARBA" id="ARBA00022603"/>
    </source>
</evidence>
<gene>
    <name evidence="4" type="ORF">CHUDEA2_2830</name>
    <name evidence="5" type="ORF">GY17_00002238</name>
</gene>
<dbReference type="Proteomes" id="UP000199752">
    <property type="component" value="Chromosome 2"/>
</dbReference>
<dbReference type="AlphaFoldDB" id="A0A0S4TBP2"/>
<dbReference type="EMBL" id="JTAI01000039">
    <property type="protein sequence ID" value="PPS95176.1"/>
    <property type="molecule type" value="Genomic_DNA"/>
</dbReference>
<keyword evidence="1" id="KW-0489">Methyltransferase</keyword>
<dbReference type="VEuPathDB" id="CryptoDB:GY17_00002238"/>
<dbReference type="VEuPathDB" id="CryptoDB:ChTU502y2012_373g0155"/>
<reference evidence="5 6" key="1">
    <citation type="submission" date="2014-11" db="EMBL/GenBank/DDBJ databases">
        <title>Comparative genomic analysis of Cryptosporidium hominis reveals occurrence of genetic recombination in virulent subtypes.</title>
        <authorList>
            <person name="Guo Y."/>
            <person name="Tang K."/>
            <person name="Frace M."/>
            <person name="Li N."/>
            <person name="Roellig D.M."/>
            <person name="Sammons S."/>
            <person name="Knipe K."/>
            <person name="Rowe L."/>
            <person name="Feng Y."/>
            <person name="Xiao L."/>
        </authorList>
    </citation>
    <scope>NUCLEOTIDE SEQUENCE [LARGE SCALE GENOMIC DNA]</scope>
    <source>
        <strain evidence="5">30976</strain>
    </source>
</reference>
<dbReference type="Pfam" id="PF13489">
    <property type="entry name" value="Methyltransf_23"/>
    <property type="match status" value="1"/>
</dbReference>
<evidence type="ECO:0000313" key="5">
    <source>
        <dbReference type="EMBL" id="PPS95176.1"/>
    </source>
</evidence>
<reference evidence="5 6" key="3">
    <citation type="submission" date="2017-10" db="EMBL/GenBank/DDBJ databases">
        <title>Consistent, comparative and evidence-based genome annotation and re-annotation for the closely-related species, Cryptosporidium parvum, C. hominis and C. tyzzeri.</title>
        <authorList>
            <person name="Baptista R.P."/>
            <person name="Li Y."/>
            <person name="Sateriale A."/>
            <person name="Striepen B."/>
            <person name="Kissinger J.C."/>
        </authorList>
    </citation>
    <scope>NUCLEOTIDE SEQUENCE [LARGE SCALE GENOMIC DNA]</scope>
    <source>
        <strain evidence="5">30976</strain>
    </source>
</reference>